<dbReference type="InterPro" id="IPR008775">
    <property type="entry name" value="Phytyl_CoA_dOase-like"/>
</dbReference>
<dbReference type="RefSeq" id="WP_281746202.1">
    <property type="nucleotide sequence ID" value="NZ_AP026974.1"/>
</dbReference>
<dbReference type="EMBL" id="AP026974">
    <property type="protein sequence ID" value="BDT78955.1"/>
    <property type="molecule type" value="Genomic_DNA"/>
</dbReference>
<dbReference type="Gene3D" id="2.60.120.620">
    <property type="entry name" value="q2cbj1_9rhob like domain"/>
    <property type="match status" value="1"/>
</dbReference>
<evidence type="ECO:0000313" key="3">
    <source>
        <dbReference type="Proteomes" id="UP001211204"/>
    </source>
</evidence>
<gene>
    <name evidence="2" type="ORF">PKF032_08430</name>
</gene>
<sequence length="266" mass="30247">MKYITQSQVNEFHANGFIKLLNFLPATEINALSDQVEFLEQSEYPGHILEEHGKGYRALHGCHLYDRVFEQLIKSPRFLYPAKALLDDEVYVHQLKINLKKPFHGELWPWHQDYIYWREKDGVPNDSIISVMIFLDDITEFNGPLFVIPKSHKMGSLDPKMPKQGGGWDQDVSAELTYQVDESVVESLIKQNGIVAATGPKGTVLWFHGNIVHASPSNISPFQRRVAIITYNSVANAPSKSRENLRPAFLCARDTSPLVEEITETI</sequence>
<keyword evidence="3" id="KW-1185">Reference proteome</keyword>
<dbReference type="PANTHER" id="PTHR20883">
    <property type="entry name" value="PHYTANOYL-COA DIOXYGENASE DOMAIN CONTAINING 1"/>
    <property type="match status" value="1"/>
</dbReference>
<dbReference type="Proteomes" id="UP001211204">
    <property type="component" value="Chromosome"/>
</dbReference>
<name>A0ABM8CM13_9BURK</name>
<dbReference type="SUPFAM" id="SSF51197">
    <property type="entry name" value="Clavaminate synthase-like"/>
    <property type="match status" value="1"/>
</dbReference>
<comment type="cofactor">
    <cofactor evidence="1">
        <name>Fe(2+)</name>
        <dbReference type="ChEBI" id="CHEBI:29033"/>
    </cofactor>
</comment>
<protein>
    <submittedName>
        <fullName evidence="2">L-proline 4-hydroxylase</fullName>
    </submittedName>
</protein>
<reference evidence="2 3" key="1">
    <citation type="submission" date="2022-11" db="EMBL/GenBank/DDBJ databases">
        <title>Complete Genome Sequences of three Polynucleobacter sp. Subcluster PnecC Strains KF022, KF023, and KF032 Isolated from a Shallow Eutrophic Lake in Japan.</title>
        <authorList>
            <person name="Ogata Y."/>
            <person name="Watanabe K."/>
            <person name="Takemine S."/>
            <person name="Shindo C."/>
            <person name="Kurokawa R."/>
            <person name="Suda W."/>
        </authorList>
    </citation>
    <scope>NUCLEOTIDE SEQUENCE [LARGE SCALE GENOMIC DNA]</scope>
    <source>
        <strain evidence="2 3">KF032</strain>
    </source>
</reference>
<dbReference type="PANTHER" id="PTHR20883:SF48">
    <property type="entry name" value="ECTOINE DIOXYGENASE"/>
    <property type="match status" value="1"/>
</dbReference>
<organism evidence="2 3">
    <name type="scientific">Polynucleobacter yangtzensis</name>
    <dbReference type="NCBI Taxonomy" id="1743159"/>
    <lineage>
        <taxon>Bacteria</taxon>
        <taxon>Pseudomonadati</taxon>
        <taxon>Pseudomonadota</taxon>
        <taxon>Betaproteobacteria</taxon>
        <taxon>Burkholderiales</taxon>
        <taxon>Burkholderiaceae</taxon>
        <taxon>Polynucleobacter</taxon>
    </lineage>
</organism>
<evidence type="ECO:0000313" key="2">
    <source>
        <dbReference type="EMBL" id="BDT78955.1"/>
    </source>
</evidence>
<accession>A0ABM8CM13</accession>
<evidence type="ECO:0000256" key="1">
    <source>
        <dbReference type="ARBA" id="ARBA00001954"/>
    </source>
</evidence>
<dbReference type="Pfam" id="PF05721">
    <property type="entry name" value="PhyH"/>
    <property type="match status" value="1"/>
</dbReference>
<proteinExistence type="predicted"/>